<dbReference type="SMART" id="SM00345">
    <property type="entry name" value="HTH_GNTR"/>
    <property type="match status" value="1"/>
</dbReference>
<proteinExistence type="predicted"/>
<accession>A0ABX1JIW4</accession>
<dbReference type="EMBL" id="JAAXLS010000060">
    <property type="protein sequence ID" value="NKQ58576.1"/>
    <property type="molecule type" value="Genomic_DNA"/>
</dbReference>
<dbReference type="Pfam" id="PF00392">
    <property type="entry name" value="GntR"/>
    <property type="match status" value="1"/>
</dbReference>
<keyword evidence="2" id="KW-0238">DNA-binding</keyword>
<keyword evidence="3" id="KW-0804">Transcription</keyword>
<evidence type="ECO:0000313" key="6">
    <source>
        <dbReference type="Proteomes" id="UP000715441"/>
    </source>
</evidence>
<dbReference type="InterPro" id="IPR036390">
    <property type="entry name" value="WH_DNA-bd_sf"/>
</dbReference>
<dbReference type="InterPro" id="IPR050679">
    <property type="entry name" value="Bact_HTH_transcr_reg"/>
</dbReference>
<keyword evidence="1" id="KW-0805">Transcription regulation</keyword>
<gene>
    <name evidence="5" type="ORF">HFP15_37600</name>
</gene>
<dbReference type="InterPro" id="IPR000524">
    <property type="entry name" value="Tscrpt_reg_HTH_GntR"/>
</dbReference>
<keyword evidence="6" id="KW-1185">Reference proteome</keyword>
<name>A0ABX1JIW4_9PSEU</name>
<dbReference type="PROSITE" id="PS50949">
    <property type="entry name" value="HTH_GNTR"/>
    <property type="match status" value="1"/>
</dbReference>
<dbReference type="CDD" id="cd07377">
    <property type="entry name" value="WHTH_GntR"/>
    <property type="match status" value="1"/>
</dbReference>
<organism evidence="5 6">
    <name type="scientific">Amycolatopsis acididurans</name>
    <dbReference type="NCBI Taxonomy" id="2724524"/>
    <lineage>
        <taxon>Bacteria</taxon>
        <taxon>Bacillati</taxon>
        <taxon>Actinomycetota</taxon>
        <taxon>Actinomycetes</taxon>
        <taxon>Pseudonocardiales</taxon>
        <taxon>Pseudonocardiaceae</taxon>
        <taxon>Amycolatopsis</taxon>
    </lineage>
</organism>
<dbReference type="Gene3D" id="1.10.10.10">
    <property type="entry name" value="Winged helix-like DNA-binding domain superfamily/Winged helix DNA-binding domain"/>
    <property type="match status" value="1"/>
</dbReference>
<dbReference type="PANTHER" id="PTHR44846:SF1">
    <property type="entry name" value="MANNOSYL-D-GLYCERATE TRANSPORT_METABOLISM SYSTEM REPRESSOR MNGR-RELATED"/>
    <property type="match status" value="1"/>
</dbReference>
<evidence type="ECO:0000256" key="3">
    <source>
        <dbReference type="ARBA" id="ARBA00023163"/>
    </source>
</evidence>
<evidence type="ECO:0000256" key="1">
    <source>
        <dbReference type="ARBA" id="ARBA00023015"/>
    </source>
</evidence>
<sequence>MNVELDGPGYLYEALAKQLAERIQAGEFAPNTPLPAEGRLACEYGVSLGTARHATRLLRERGLVVTIKSKGTYVVARANSGAIPPGAAPSAAP</sequence>
<evidence type="ECO:0000256" key="2">
    <source>
        <dbReference type="ARBA" id="ARBA00023125"/>
    </source>
</evidence>
<comment type="caution">
    <text evidence="5">The sequence shown here is derived from an EMBL/GenBank/DDBJ whole genome shotgun (WGS) entry which is preliminary data.</text>
</comment>
<evidence type="ECO:0000313" key="5">
    <source>
        <dbReference type="EMBL" id="NKQ58576.1"/>
    </source>
</evidence>
<evidence type="ECO:0000259" key="4">
    <source>
        <dbReference type="PROSITE" id="PS50949"/>
    </source>
</evidence>
<dbReference type="InterPro" id="IPR036388">
    <property type="entry name" value="WH-like_DNA-bd_sf"/>
</dbReference>
<dbReference type="Proteomes" id="UP000715441">
    <property type="component" value="Unassembled WGS sequence"/>
</dbReference>
<dbReference type="SUPFAM" id="SSF46785">
    <property type="entry name" value="Winged helix' DNA-binding domain"/>
    <property type="match status" value="1"/>
</dbReference>
<dbReference type="PANTHER" id="PTHR44846">
    <property type="entry name" value="MANNOSYL-D-GLYCERATE TRANSPORT/METABOLISM SYSTEM REPRESSOR MNGR-RELATED"/>
    <property type="match status" value="1"/>
</dbReference>
<reference evidence="5 6" key="1">
    <citation type="submission" date="2020-04" db="EMBL/GenBank/DDBJ databases">
        <title>Novel species.</title>
        <authorList>
            <person name="Teo W.F.A."/>
            <person name="Lipun K."/>
            <person name="Srisuk N."/>
            <person name="Duangmal K."/>
        </authorList>
    </citation>
    <scope>NUCLEOTIDE SEQUENCE [LARGE SCALE GENOMIC DNA]</scope>
    <source>
        <strain evidence="5 6">K13G38</strain>
    </source>
</reference>
<dbReference type="RefSeq" id="WP_168522542.1">
    <property type="nucleotide sequence ID" value="NZ_JAAXLS010000060.1"/>
</dbReference>
<feature type="domain" description="HTH gntR-type" evidence="4">
    <location>
        <begin position="9"/>
        <end position="77"/>
    </location>
</feature>
<protein>
    <submittedName>
        <fullName evidence="5">Winged helix-turn-helix transcriptional regulator</fullName>
    </submittedName>
</protein>